<evidence type="ECO:0000256" key="9">
    <source>
        <dbReference type="RuleBase" id="RU003357"/>
    </source>
</evidence>
<evidence type="ECO:0000259" key="12">
    <source>
        <dbReference type="Pfam" id="PF07715"/>
    </source>
</evidence>
<feature type="signal peptide" evidence="10">
    <location>
        <begin position="1"/>
        <end position="22"/>
    </location>
</feature>
<keyword evidence="3 8" id="KW-1134">Transmembrane beta strand</keyword>
<proteinExistence type="inferred from homology"/>
<dbReference type="NCBIfam" id="TIGR04056">
    <property type="entry name" value="OMP_RagA_SusC"/>
    <property type="match status" value="1"/>
</dbReference>
<feature type="domain" description="TonB-dependent receptor-like beta-barrel" evidence="11">
    <location>
        <begin position="414"/>
        <end position="876"/>
    </location>
</feature>
<dbReference type="Gene3D" id="2.40.170.20">
    <property type="entry name" value="TonB-dependent receptor, beta-barrel domain"/>
    <property type="match status" value="1"/>
</dbReference>
<evidence type="ECO:0000259" key="11">
    <source>
        <dbReference type="Pfam" id="PF00593"/>
    </source>
</evidence>
<evidence type="ECO:0000256" key="4">
    <source>
        <dbReference type="ARBA" id="ARBA00022692"/>
    </source>
</evidence>
<gene>
    <name evidence="13" type="ORF">SAMN06296241_1560</name>
</gene>
<evidence type="ECO:0000256" key="6">
    <source>
        <dbReference type="ARBA" id="ARBA00023136"/>
    </source>
</evidence>
<dbReference type="OrthoDB" id="9768177at2"/>
<dbReference type="Gene3D" id="2.60.40.1120">
    <property type="entry name" value="Carboxypeptidase-like, regulatory domain"/>
    <property type="match status" value="1"/>
</dbReference>
<dbReference type="EMBL" id="OCMF01000001">
    <property type="protein sequence ID" value="SOC80018.1"/>
    <property type="molecule type" value="Genomic_DNA"/>
</dbReference>
<comment type="subcellular location">
    <subcellularLocation>
        <location evidence="1 8">Cell outer membrane</location>
        <topology evidence="1 8">Multi-pass membrane protein</topology>
    </subcellularLocation>
</comment>
<comment type="similarity">
    <text evidence="8 9">Belongs to the TonB-dependent receptor family.</text>
</comment>
<feature type="domain" description="TonB-dependent receptor plug" evidence="12">
    <location>
        <begin position="118"/>
        <end position="236"/>
    </location>
</feature>
<dbReference type="PROSITE" id="PS52016">
    <property type="entry name" value="TONB_DEPENDENT_REC_3"/>
    <property type="match status" value="1"/>
</dbReference>
<dbReference type="InterPro" id="IPR037066">
    <property type="entry name" value="Plug_dom_sf"/>
</dbReference>
<feature type="chain" id="PRO_5012741439" evidence="10">
    <location>
        <begin position="23"/>
        <end position="1019"/>
    </location>
</feature>
<dbReference type="AlphaFoldDB" id="A0A285X407"/>
<dbReference type="NCBIfam" id="TIGR04057">
    <property type="entry name" value="SusC_RagA_signa"/>
    <property type="match status" value="1"/>
</dbReference>
<evidence type="ECO:0000313" key="14">
    <source>
        <dbReference type="Proteomes" id="UP000219193"/>
    </source>
</evidence>
<dbReference type="Pfam" id="PF00593">
    <property type="entry name" value="TonB_dep_Rec_b-barrel"/>
    <property type="match status" value="1"/>
</dbReference>
<evidence type="ECO:0000256" key="2">
    <source>
        <dbReference type="ARBA" id="ARBA00022448"/>
    </source>
</evidence>
<dbReference type="SUPFAM" id="SSF56935">
    <property type="entry name" value="Porins"/>
    <property type="match status" value="1"/>
</dbReference>
<protein>
    <submittedName>
        <fullName evidence="13">TonB-linked outer membrane protein, SusC/RagA family</fullName>
    </submittedName>
</protein>
<sequence length="1019" mass="111443">MKQKLSGILTLLLALVVQISFAQESRQVTGTVTDGDGLPLPGVNILVKGTQRGTQTDFDGNYNILVSPSDILVFSYVGFETIERPVGTSTRIDATLTPDASELEEVVVMGYVTRGKNELTGSSVQVSGEQIAEVPVVSADQALQGRVAGLQISTSSGTPGAVQDVRIRGISSLSASNEPLYVIDGVPVINSNIAGSNSSSSLSPLASINSQDIESMTVLKDASATAAYGARGTNGVIVITTKRGRSGEVRFDFNSSIGIQNDAYNKRRVLTGPERLELTKEALVNAYGADYGFTMENALQLGVDFRVLPAAILDYDGSVYDWDNLIKNEDALLQNYTFAASGGTELGSFYASVGYNKTEATVIGADFERINGSLSVERQFRDNVDFSTSLNVSHSTQNPILERGTFFSNPFITRYLMNPLNNPFNEDGTPTTDLTFGSLHNTLYVTANDINVNALTRLISNSKVDWELIDNVTFSNRFSMDFQLNDYKSYLNRYEGSAAPVNGWSERSTEQNFNFVYQGSLGYKFQLGTDHNFDVMGLFEYQKNQNNYLYGYGENFPADGLTNLENASANLDAFSSYADWYNVSYLALLNYNFARKYVLDATFRREGSSRFAEGNRFGNFGSVGAAWNLHMEDFLIDSAFSSLRLRASYGITGNSGIGLNEYQALLSYSADYDDNGGATPSQFGNPDLTWEKGEAFDVGVSFGLFEDRLSGSFSYYNRRTYDLLQAVPLSLTTGFDEQSRNVGEMVNKGIEAELSYMVVDTGDFSWLVSANYATVDNEVTELALGSDGNPINPNSSSSYKTTEVGLPVGAWYMRTWAGVDPQTGEPTWYVNGVDGEVTSSYSAAQRVYQGASALPTYSGGFSTRVTYKGFFADANLYFAGGHKIYEQYAQFYMNVNSFTLGSYNGVSELLERWQQPGDITDVPKLNYANGRSFQSTSSRHLFEGDYVRLRNVAVGYSLPTQYADAIGVDGLTISLRGTNVATWVKEDGLKLDPEVQAIGYTSLTTPPVESYTLGVNLKF</sequence>
<keyword evidence="4 8" id="KW-0812">Transmembrane</keyword>
<dbReference type="RefSeq" id="WP_097055709.1">
    <property type="nucleotide sequence ID" value="NZ_OCMF01000001.1"/>
</dbReference>
<evidence type="ECO:0000313" key="13">
    <source>
        <dbReference type="EMBL" id="SOC80018.1"/>
    </source>
</evidence>
<organism evidence="13 14">
    <name type="scientific">Salinimicrobium sediminis</name>
    <dbReference type="NCBI Taxonomy" id="1343891"/>
    <lineage>
        <taxon>Bacteria</taxon>
        <taxon>Pseudomonadati</taxon>
        <taxon>Bacteroidota</taxon>
        <taxon>Flavobacteriia</taxon>
        <taxon>Flavobacteriales</taxon>
        <taxon>Flavobacteriaceae</taxon>
        <taxon>Salinimicrobium</taxon>
    </lineage>
</organism>
<dbReference type="InterPro" id="IPR012910">
    <property type="entry name" value="Plug_dom"/>
</dbReference>
<keyword evidence="14" id="KW-1185">Reference proteome</keyword>
<dbReference type="InterPro" id="IPR008969">
    <property type="entry name" value="CarboxyPept-like_regulatory"/>
</dbReference>
<dbReference type="InterPro" id="IPR023996">
    <property type="entry name" value="TonB-dep_OMP_SusC/RagA"/>
</dbReference>
<evidence type="ECO:0000256" key="5">
    <source>
        <dbReference type="ARBA" id="ARBA00023077"/>
    </source>
</evidence>
<dbReference type="GO" id="GO:0009279">
    <property type="term" value="C:cell outer membrane"/>
    <property type="evidence" value="ECO:0007669"/>
    <property type="project" value="UniProtKB-SubCell"/>
</dbReference>
<keyword evidence="5 9" id="KW-0798">TonB box</keyword>
<evidence type="ECO:0000256" key="8">
    <source>
        <dbReference type="PROSITE-ProRule" id="PRU01360"/>
    </source>
</evidence>
<evidence type="ECO:0000256" key="7">
    <source>
        <dbReference type="ARBA" id="ARBA00023237"/>
    </source>
</evidence>
<dbReference type="InterPro" id="IPR023997">
    <property type="entry name" value="TonB-dep_OMP_SusC/RagA_CS"/>
</dbReference>
<keyword evidence="7 8" id="KW-0998">Cell outer membrane</keyword>
<keyword evidence="2 8" id="KW-0813">Transport</keyword>
<name>A0A285X407_9FLAO</name>
<accession>A0A285X407</accession>
<dbReference type="InterPro" id="IPR036942">
    <property type="entry name" value="Beta-barrel_TonB_sf"/>
</dbReference>
<dbReference type="Proteomes" id="UP000219193">
    <property type="component" value="Unassembled WGS sequence"/>
</dbReference>
<evidence type="ECO:0000256" key="1">
    <source>
        <dbReference type="ARBA" id="ARBA00004571"/>
    </source>
</evidence>
<evidence type="ECO:0000256" key="10">
    <source>
        <dbReference type="SAM" id="SignalP"/>
    </source>
</evidence>
<keyword evidence="10" id="KW-0732">Signal</keyword>
<keyword evidence="6 8" id="KW-0472">Membrane</keyword>
<dbReference type="InterPro" id="IPR039426">
    <property type="entry name" value="TonB-dep_rcpt-like"/>
</dbReference>
<evidence type="ECO:0000256" key="3">
    <source>
        <dbReference type="ARBA" id="ARBA00022452"/>
    </source>
</evidence>
<reference evidence="14" key="1">
    <citation type="submission" date="2017-09" db="EMBL/GenBank/DDBJ databases">
        <authorList>
            <person name="Varghese N."/>
            <person name="Submissions S."/>
        </authorList>
    </citation>
    <scope>NUCLEOTIDE SEQUENCE [LARGE SCALE GENOMIC DNA]</scope>
    <source>
        <strain evidence="14">CGMCC 1.12641</strain>
    </source>
</reference>
<dbReference type="SUPFAM" id="SSF49464">
    <property type="entry name" value="Carboxypeptidase regulatory domain-like"/>
    <property type="match status" value="1"/>
</dbReference>
<dbReference type="Pfam" id="PF07715">
    <property type="entry name" value="Plug"/>
    <property type="match status" value="1"/>
</dbReference>
<dbReference type="Pfam" id="PF13715">
    <property type="entry name" value="CarbopepD_reg_2"/>
    <property type="match status" value="1"/>
</dbReference>
<dbReference type="InterPro" id="IPR000531">
    <property type="entry name" value="Beta-barrel_TonB"/>
</dbReference>
<dbReference type="Gene3D" id="2.170.130.10">
    <property type="entry name" value="TonB-dependent receptor, plug domain"/>
    <property type="match status" value="1"/>
</dbReference>